<feature type="domain" description="SpoVT-AbrB" evidence="1">
    <location>
        <begin position="4"/>
        <end position="50"/>
    </location>
</feature>
<dbReference type="InterPro" id="IPR037914">
    <property type="entry name" value="SpoVT-AbrB_sf"/>
</dbReference>
<dbReference type="Pfam" id="PF04014">
    <property type="entry name" value="MazE_antitoxin"/>
    <property type="match status" value="1"/>
</dbReference>
<dbReference type="OrthoDB" id="9811597at2"/>
<reference evidence="2" key="1">
    <citation type="submission" date="2016-09" db="EMBL/GenBank/DDBJ databases">
        <title>Draft genome of thermotolerant cyanobacterium Desertifilum sp. strain IPPAS B-1220.</title>
        <authorList>
            <person name="Sinetova M.A."/>
            <person name="Bolakhan K."/>
            <person name="Zayadan B.K."/>
            <person name="Mironov K.S."/>
            <person name="Ustinova V."/>
            <person name="Kupriyanova E.V."/>
            <person name="Sidorov R.A."/>
            <person name="Skrypnik A.N."/>
            <person name="Gogoleva N.E."/>
            <person name="Gogolev Y.V."/>
            <person name="Los D.A."/>
        </authorList>
    </citation>
    <scope>NUCLEOTIDE SEQUENCE [LARGE SCALE GENOMIC DNA]</scope>
    <source>
        <strain evidence="2">IPPAS B-1220</strain>
    </source>
</reference>
<accession>A0A1E5QFQ6</accession>
<dbReference type="EMBL" id="MJGC01000088">
    <property type="protein sequence ID" value="OEJ73520.1"/>
    <property type="molecule type" value="Genomic_DNA"/>
</dbReference>
<name>A0A1E5QFQ6_9CYAN</name>
<dbReference type="NCBIfam" id="TIGR01439">
    <property type="entry name" value="lp_hng_hel_AbrB"/>
    <property type="match status" value="1"/>
</dbReference>
<dbReference type="InterPro" id="IPR007159">
    <property type="entry name" value="SpoVT-AbrB_dom"/>
</dbReference>
<evidence type="ECO:0000313" key="2">
    <source>
        <dbReference type="EMBL" id="OEJ73520.1"/>
    </source>
</evidence>
<dbReference type="RefSeq" id="WP_069968991.1">
    <property type="nucleotide sequence ID" value="NZ_CM124774.1"/>
</dbReference>
<dbReference type="SUPFAM" id="SSF89447">
    <property type="entry name" value="AbrB/MazE/MraZ-like"/>
    <property type="match status" value="1"/>
</dbReference>
<dbReference type="GO" id="GO:0003677">
    <property type="term" value="F:DNA binding"/>
    <property type="evidence" value="ECO:0007669"/>
    <property type="project" value="InterPro"/>
</dbReference>
<organism evidence="2">
    <name type="scientific">Desertifilum tharense IPPAS B-1220</name>
    <dbReference type="NCBI Taxonomy" id="1781255"/>
    <lineage>
        <taxon>Bacteria</taxon>
        <taxon>Bacillati</taxon>
        <taxon>Cyanobacteriota</taxon>
        <taxon>Cyanophyceae</taxon>
        <taxon>Desertifilales</taxon>
        <taxon>Desertifilaceae</taxon>
        <taxon>Desertifilum</taxon>
    </lineage>
</organism>
<evidence type="ECO:0000259" key="1">
    <source>
        <dbReference type="SMART" id="SM00966"/>
    </source>
</evidence>
<gene>
    <name evidence="2" type="ORF">BH720_20045</name>
</gene>
<sequence length="81" mass="8868">MLSATVTDTGQITLPQEIRDRLKLVSGSKISFIIDEDGQVKLFPLNIPVEELSGILHRPGMKKVTLEEMDIAISEGANDCT</sequence>
<dbReference type="AlphaFoldDB" id="A0A1E5QFQ6"/>
<protein>
    <submittedName>
        <fullName evidence="2">AbrB family transcriptional regulator</fullName>
    </submittedName>
</protein>
<comment type="caution">
    <text evidence="2">The sequence shown here is derived from an EMBL/GenBank/DDBJ whole genome shotgun (WGS) entry which is preliminary data.</text>
</comment>
<proteinExistence type="predicted"/>
<dbReference type="SMART" id="SM00966">
    <property type="entry name" value="SpoVT_AbrB"/>
    <property type="match status" value="1"/>
</dbReference>
<dbReference type="Gene3D" id="2.10.260.10">
    <property type="match status" value="1"/>
</dbReference>
<dbReference type="STRING" id="1781255.BH720_20045"/>